<protein>
    <submittedName>
        <fullName evidence="1">Uncharacterized protein</fullName>
    </submittedName>
</protein>
<dbReference type="EMBL" id="CCKQ01013740">
    <property type="protein sequence ID" value="CDW85444.1"/>
    <property type="molecule type" value="Genomic_DNA"/>
</dbReference>
<accession>A0A078ATB4</accession>
<keyword evidence="2" id="KW-1185">Reference proteome</keyword>
<organism evidence="1 2">
    <name type="scientific">Stylonychia lemnae</name>
    <name type="common">Ciliate</name>
    <dbReference type="NCBI Taxonomy" id="5949"/>
    <lineage>
        <taxon>Eukaryota</taxon>
        <taxon>Sar</taxon>
        <taxon>Alveolata</taxon>
        <taxon>Ciliophora</taxon>
        <taxon>Intramacronucleata</taxon>
        <taxon>Spirotrichea</taxon>
        <taxon>Stichotrichia</taxon>
        <taxon>Sporadotrichida</taxon>
        <taxon>Oxytrichidae</taxon>
        <taxon>Stylonychinae</taxon>
        <taxon>Stylonychia</taxon>
    </lineage>
</organism>
<dbReference type="InParanoid" id="A0A078ATB4"/>
<name>A0A078ATB4_STYLE</name>
<evidence type="ECO:0000313" key="1">
    <source>
        <dbReference type="EMBL" id="CDW85444.1"/>
    </source>
</evidence>
<proteinExistence type="predicted"/>
<reference evidence="1 2" key="1">
    <citation type="submission" date="2014-06" db="EMBL/GenBank/DDBJ databases">
        <authorList>
            <person name="Swart Estienne"/>
        </authorList>
    </citation>
    <scope>NUCLEOTIDE SEQUENCE [LARGE SCALE GENOMIC DNA]</scope>
    <source>
        <strain evidence="1 2">130c</strain>
    </source>
</reference>
<gene>
    <name evidence="1" type="primary">Contig19505.g20676</name>
    <name evidence="1" type="ORF">STYLEM_14520</name>
</gene>
<evidence type="ECO:0000313" key="2">
    <source>
        <dbReference type="Proteomes" id="UP000039865"/>
    </source>
</evidence>
<dbReference type="Proteomes" id="UP000039865">
    <property type="component" value="Unassembled WGS sequence"/>
</dbReference>
<dbReference type="AlphaFoldDB" id="A0A078ATB4"/>
<sequence>MIDEFLKPLNQERTINDCQDSPTSSELCFQQLLNYDLLNIGSERLHYFPVDFQIPAVQIDTESEDHGFTLNVPEIKSEIDFDHYNALYQDLYPVEEEKQLNSNKDDEQLTNIIISSSSKNKILEQSVIITKEQQDQGEFTESNADIAMQEQKQVRFGRRHDEQISKIDTKNMCRSIKKKYQPKLQLITQQRTNKFEQGIYLANVNRKDVVLKTLVREIRKVYLKQFQEQSRYLSVARYRHQKYYLFAIKNFTEKLFFNTERIQNKPLNDAESFEPDFSDEIVFFFGSVFYPKKMVQVIEDEKSQKLVKTLNSSFFSTIQKIMHKTHYKPIKQWQIHRKISKKE</sequence>